<gene>
    <name evidence="1" type="ORF">ACFYZM_00085</name>
</gene>
<reference evidence="1 2" key="1">
    <citation type="submission" date="2024-10" db="EMBL/GenBank/DDBJ databases">
        <title>The Natural Products Discovery Center: Release of the First 8490 Sequenced Strains for Exploring Actinobacteria Biosynthetic Diversity.</title>
        <authorList>
            <person name="Kalkreuter E."/>
            <person name="Kautsar S.A."/>
            <person name="Yang D."/>
            <person name="Bader C.D."/>
            <person name="Teijaro C.N."/>
            <person name="Fluegel L."/>
            <person name="Davis C.M."/>
            <person name="Simpson J.R."/>
            <person name="Lauterbach L."/>
            <person name="Steele A.D."/>
            <person name="Gui C."/>
            <person name="Meng S."/>
            <person name="Li G."/>
            <person name="Viehrig K."/>
            <person name="Ye F."/>
            <person name="Su P."/>
            <person name="Kiefer A.F."/>
            <person name="Nichols A."/>
            <person name="Cepeda A.J."/>
            <person name="Yan W."/>
            <person name="Fan B."/>
            <person name="Jiang Y."/>
            <person name="Adhikari A."/>
            <person name="Zheng C.-J."/>
            <person name="Schuster L."/>
            <person name="Cowan T.M."/>
            <person name="Smanski M.J."/>
            <person name="Chevrette M.G."/>
            <person name="De Carvalho L.P.S."/>
            <person name="Shen B."/>
        </authorList>
    </citation>
    <scope>NUCLEOTIDE SEQUENCE [LARGE SCALE GENOMIC DNA]</scope>
    <source>
        <strain evidence="1 2">NPDC001650</strain>
    </source>
</reference>
<sequence>MTTEEEIPEMFPVPQNSQIIDVLVTFDAYTIVKNYPASTNPDRPTGVSSSLIYMTTRQDRIIGYPGAELNLKANPLDVIRWRESTLSLNTEYSALLYRFVPKSGEELISPPGPLVADVVVPYPRRKQPEYDFQTQDVKGHHWGTTALATGTVVYEFFFQLIDGSGKRIGFYRWDPRITIVKRGQ</sequence>
<dbReference type="EMBL" id="JBIAUT010000001">
    <property type="protein sequence ID" value="MFF4214667.1"/>
    <property type="molecule type" value="Genomic_DNA"/>
</dbReference>
<evidence type="ECO:0000313" key="1">
    <source>
        <dbReference type="EMBL" id="MFF4214667.1"/>
    </source>
</evidence>
<evidence type="ECO:0000313" key="2">
    <source>
        <dbReference type="Proteomes" id="UP001602123"/>
    </source>
</evidence>
<dbReference type="Pfam" id="PF12306">
    <property type="entry name" value="PixA"/>
    <property type="match status" value="1"/>
</dbReference>
<protein>
    <submittedName>
        <fullName evidence="1">Inclusion body family protein</fullName>
    </submittedName>
</protein>
<name>A0ABW6TQ03_9ACTN</name>
<organism evidence="1 2">
    <name type="scientific">Streptomyces nondiastaticus</name>
    <dbReference type="NCBI Taxonomy" id="3154512"/>
    <lineage>
        <taxon>Bacteria</taxon>
        <taxon>Bacillati</taxon>
        <taxon>Actinomycetota</taxon>
        <taxon>Actinomycetes</taxon>
        <taxon>Kitasatosporales</taxon>
        <taxon>Streptomycetaceae</taxon>
        <taxon>Streptomyces</taxon>
    </lineage>
</organism>
<accession>A0ABW6TQ03</accession>
<dbReference type="Gene3D" id="2.60.40.3910">
    <property type="entry name" value="Inclusion body protein"/>
    <property type="match status" value="1"/>
</dbReference>
<dbReference type="RefSeq" id="WP_302867184.1">
    <property type="nucleotide sequence ID" value="NZ_JBFAUC010000006.1"/>
</dbReference>
<keyword evidence="2" id="KW-1185">Reference proteome</keyword>
<dbReference type="InterPro" id="IPR038712">
    <property type="entry name" value="PixA-like_sf"/>
</dbReference>
<dbReference type="InterPro" id="IPR021087">
    <property type="entry name" value="Uncharacterised_PixA/AidA"/>
</dbReference>
<proteinExistence type="predicted"/>
<dbReference type="Proteomes" id="UP001602123">
    <property type="component" value="Unassembled WGS sequence"/>
</dbReference>
<comment type="caution">
    <text evidence="1">The sequence shown here is derived from an EMBL/GenBank/DDBJ whole genome shotgun (WGS) entry which is preliminary data.</text>
</comment>